<keyword evidence="3" id="KW-1185">Reference proteome</keyword>
<dbReference type="EMBL" id="JADXDR010000002">
    <property type="protein sequence ID" value="KAI7846436.1"/>
    <property type="molecule type" value="Genomic_DNA"/>
</dbReference>
<accession>A0AAD5E139</accession>
<organism evidence="2 3">
    <name type="scientific">Chlorella ohadii</name>
    <dbReference type="NCBI Taxonomy" id="2649997"/>
    <lineage>
        <taxon>Eukaryota</taxon>
        <taxon>Viridiplantae</taxon>
        <taxon>Chlorophyta</taxon>
        <taxon>core chlorophytes</taxon>
        <taxon>Trebouxiophyceae</taxon>
        <taxon>Chlorellales</taxon>
        <taxon>Chlorellaceae</taxon>
        <taxon>Chlorella clade</taxon>
        <taxon>Chlorella</taxon>
    </lineage>
</organism>
<proteinExistence type="predicted"/>
<sequence>MLAACLPARLQVTAVLQDSSKLAGQLFWAEVGSVPCRKDGCCKQLFSFRYGTTDVLVFQQIFRDHYLRALYSLFPEDAAPKYILDAGANAGYATALFKLLWPDATVVSLEPDPSNFAQLRRNTAGFSGVHRLNAGLWGRQANITLSSNCGRGEEWGKDVAQMFNIPRFDFVKIDIEGAEGRVFVPGADLSWLGGPRVVSLEIHDFFAERFGMTAVSGHVDAAFAQHPNYQIARDNEHVFFIDNEQLAAANLAAKPGGGTP</sequence>
<dbReference type="PANTHER" id="PTHR34203:SF15">
    <property type="entry name" value="SLL1173 PROTEIN"/>
    <property type="match status" value="1"/>
</dbReference>
<dbReference type="Gene3D" id="3.40.50.150">
    <property type="entry name" value="Vaccinia Virus protein VP39"/>
    <property type="match status" value="1"/>
</dbReference>
<dbReference type="InterPro" id="IPR029063">
    <property type="entry name" value="SAM-dependent_MTases_sf"/>
</dbReference>
<evidence type="ECO:0000313" key="2">
    <source>
        <dbReference type="EMBL" id="KAI7846436.1"/>
    </source>
</evidence>
<dbReference type="PANTHER" id="PTHR34203">
    <property type="entry name" value="METHYLTRANSFERASE, FKBM FAMILY PROTEIN"/>
    <property type="match status" value="1"/>
</dbReference>
<protein>
    <recommendedName>
        <fullName evidence="1">Methyltransferase FkbM domain-containing protein</fullName>
    </recommendedName>
</protein>
<reference evidence="2" key="1">
    <citation type="submission" date="2020-11" db="EMBL/GenBank/DDBJ databases">
        <title>Chlorella ohadii genome sequencing and assembly.</title>
        <authorList>
            <person name="Murik O."/>
            <person name="Treves H."/>
            <person name="Kedem I."/>
            <person name="Shotland Y."/>
            <person name="Kaplan A."/>
        </authorList>
    </citation>
    <scope>NUCLEOTIDE SEQUENCE</scope>
    <source>
        <strain evidence="2">1</strain>
    </source>
</reference>
<dbReference type="Pfam" id="PF05050">
    <property type="entry name" value="Methyltransf_21"/>
    <property type="match status" value="1"/>
</dbReference>
<name>A0AAD5E139_9CHLO</name>
<feature type="domain" description="Methyltransferase FkbM" evidence="1">
    <location>
        <begin position="161"/>
        <end position="211"/>
    </location>
</feature>
<evidence type="ECO:0000313" key="3">
    <source>
        <dbReference type="Proteomes" id="UP001205105"/>
    </source>
</evidence>
<dbReference type="Proteomes" id="UP001205105">
    <property type="component" value="Unassembled WGS sequence"/>
</dbReference>
<gene>
    <name evidence="2" type="ORF">COHA_000048</name>
</gene>
<dbReference type="AlphaFoldDB" id="A0AAD5E139"/>
<dbReference type="InterPro" id="IPR006342">
    <property type="entry name" value="FkbM_mtfrase"/>
</dbReference>
<evidence type="ECO:0000259" key="1">
    <source>
        <dbReference type="Pfam" id="PF05050"/>
    </source>
</evidence>
<comment type="caution">
    <text evidence="2">The sequence shown here is derived from an EMBL/GenBank/DDBJ whole genome shotgun (WGS) entry which is preliminary data.</text>
</comment>
<dbReference type="InterPro" id="IPR052514">
    <property type="entry name" value="SAM-dependent_MTase"/>
</dbReference>
<dbReference type="SUPFAM" id="SSF53335">
    <property type="entry name" value="S-adenosyl-L-methionine-dependent methyltransferases"/>
    <property type="match status" value="1"/>
</dbReference>